<dbReference type="Proteomes" id="UP000789595">
    <property type="component" value="Unassembled WGS sequence"/>
</dbReference>
<evidence type="ECO:0000313" key="3">
    <source>
        <dbReference type="Proteomes" id="UP000789595"/>
    </source>
</evidence>
<keyword evidence="1" id="KW-0732">Signal</keyword>
<keyword evidence="3" id="KW-1185">Reference proteome</keyword>
<dbReference type="AlphaFoldDB" id="A0A8J2SQJ1"/>
<dbReference type="EMBL" id="CAKKNE010000004">
    <property type="protein sequence ID" value="CAH0374868.1"/>
    <property type="molecule type" value="Genomic_DNA"/>
</dbReference>
<evidence type="ECO:0000256" key="1">
    <source>
        <dbReference type="SAM" id="SignalP"/>
    </source>
</evidence>
<gene>
    <name evidence="2" type="ORF">PECAL_4P21760</name>
</gene>
<dbReference type="Pfam" id="PF10294">
    <property type="entry name" value="Methyltransf_16"/>
    <property type="match status" value="1"/>
</dbReference>
<organism evidence="2 3">
    <name type="scientific">Pelagomonas calceolata</name>
    <dbReference type="NCBI Taxonomy" id="35677"/>
    <lineage>
        <taxon>Eukaryota</taxon>
        <taxon>Sar</taxon>
        <taxon>Stramenopiles</taxon>
        <taxon>Ochrophyta</taxon>
        <taxon>Pelagophyceae</taxon>
        <taxon>Pelagomonadales</taxon>
        <taxon>Pelagomonadaceae</taxon>
        <taxon>Pelagomonas</taxon>
    </lineage>
</organism>
<dbReference type="SUPFAM" id="SSF53335">
    <property type="entry name" value="S-adenosyl-L-methionine-dependent methyltransferases"/>
    <property type="match status" value="1"/>
</dbReference>
<reference evidence="2" key="1">
    <citation type="submission" date="2021-11" db="EMBL/GenBank/DDBJ databases">
        <authorList>
            <consortium name="Genoscope - CEA"/>
            <person name="William W."/>
        </authorList>
    </citation>
    <scope>NUCLEOTIDE SEQUENCE</scope>
</reference>
<protein>
    <recommendedName>
        <fullName evidence="4">Calmodulin-lysine N-methyltransferase</fullName>
    </recommendedName>
</protein>
<dbReference type="OrthoDB" id="413520at2759"/>
<feature type="chain" id="PRO_5035224589" description="Calmodulin-lysine N-methyltransferase" evidence="1">
    <location>
        <begin position="23"/>
        <end position="253"/>
    </location>
</feature>
<dbReference type="Gene3D" id="3.40.50.150">
    <property type="entry name" value="Vaccinia Virus protein VP39"/>
    <property type="match status" value="1"/>
</dbReference>
<evidence type="ECO:0000313" key="2">
    <source>
        <dbReference type="EMBL" id="CAH0374868.1"/>
    </source>
</evidence>
<evidence type="ECO:0008006" key="4">
    <source>
        <dbReference type="Google" id="ProtNLM"/>
    </source>
</evidence>
<dbReference type="InterPro" id="IPR029063">
    <property type="entry name" value="SAM-dependent_MTases_sf"/>
</dbReference>
<proteinExistence type="predicted"/>
<feature type="signal peptide" evidence="1">
    <location>
        <begin position="1"/>
        <end position="22"/>
    </location>
</feature>
<comment type="caution">
    <text evidence="2">The sequence shown here is derived from an EMBL/GenBank/DDBJ whole genome shotgun (WGS) entry which is preliminary data.</text>
</comment>
<accession>A0A8J2SQJ1</accession>
<name>A0A8J2SQJ1_9STRA</name>
<sequence length="253" mass="27446">MLLRHARRWWPLVVLRRASALAANEQWTKVDVGGKTAKLRVDYFDTPMKQPKAKKGKIADRTGCRPWPVARPLLAHLCADVIPDLERDLGRPPRVLELGSGVGLLGVGLAMTTDCDVTLTDPDIETNFSDGTRMSTLEWLQRNIELNVDSKRARAKRLVWGSVDDARALLRDGGFDLLVGSDLLYDTANYGPLVDSIVALAPARGAVLGYVTRHGAEGDLAELAAARGFVAESIPLVGEGLTKAATATALTRR</sequence>
<dbReference type="InterPro" id="IPR019410">
    <property type="entry name" value="Methyltransf_16"/>
</dbReference>
<dbReference type="PANTHER" id="PTHR14614">
    <property type="entry name" value="HEPATOCELLULAR CARCINOMA-ASSOCIATED ANTIGEN"/>
    <property type="match status" value="1"/>
</dbReference>